<dbReference type="InterPro" id="IPR035897">
    <property type="entry name" value="Toll_tir_struct_dom_sf"/>
</dbReference>
<dbReference type="PANTHER" id="PTHR36115:SF4">
    <property type="entry name" value="MEMBRANE PROTEIN"/>
    <property type="match status" value="1"/>
</dbReference>
<evidence type="ECO:0000259" key="7">
    <source>
        <dbReference type="Pfam" id="PF06271"/>
    </source>
</evidence>
<dbReference type="AlphaFoldDB" id="A0A317CPC3"/>
<dbReference type="RefSeq" id="WP_109836012.1">
    <property type="nucleotide sequence ID" value="NZ_QGKM01000004.1"/>
</dbReference>
<evidence type="ECO:0000313" key="10">
    <source>
        <dbReference type="Proteomes" id="UP000245539"/>
    </source>
</evidence>
<dbReference type="EMBL" id="QGKM01000004">
    <property type="protein sequence ID" value="PWR00367.1"/>
    <property type="molecule type" value="Genomic_DNA"/>
</dbReference>
<feature type="domain" description="TIR" evidence="8">
    <location>
        <begin position="146"/>
        <end position="285"/>
    </location>
</feature>
<dbReference type="InterPro" id="IPR000157">
    <property type="entry name" value="TIR_dom"/>
</dbReference>
<evidence type="ECO:0008006" key="11">
    <source>
        <dbReference type="Google" id="ProtNLM"/>
    </source>
</evidence>
<dbReference type="Pfam" id="PF13676">
    <property type="entry name" value="TIR_2"/>
    <property type="match status" value="1"/>
</dbReference>
<feature type="transmembrane region" description="Helical" evidence="6">
    <location>
        <begin position="300"/>
        <end position="317"/>
    </location>
</feature>
<feature type="transmembrane region" description="Helical" evidence="6">
    <location>
        <begin position="12"/>
        <end position="36"/>
    </location>
</feature>
<evidence type="ECO:0000256" key="2">
    <source>
        <dbReference type="ARBA" id="ARBA00022475"/>
    </source>
</evidence>
<dbReference type="InterPro" id="IPR010432">
    <property type="entry name" value="RDD"/>
</dbReference>
<dbReference type="SUPFAM" id="SSF52200">
    <property type="entry name" value="Toll/Interleukin receptor TIR domain"/>
    <property type="match status" value="1"/>
</dbReference>
<feature type="transmembrane region" description="Helical" evidence="6">
    <location>
        <begin position="48"/>
        <end position="70"/>
    </location>
</feature>
<keyword evidence="3 6" id="KW-0812">Transmembrane</keyword>
<dbReference type="PANTHER" id="PTHR36115">
    <property type="entry name" value="PROLINE-RICH ANTIGEN HOMOLOG-RELATED"/>
    <property type="match status" value="1"/>
</dbReference>
<name>A0A317CPC3_9GAMM</name>
<feature type="transmembrane region" description="Helical" evidence="6">
    <location>
        <begin position="359"/>
        <end position="376"/>
    </location>
</feature>
<feature type="transmembrane region" description="Helical" evidence="6">
    <location>
        <begin position="329"/>
        <end position="347"/>
    </location>
</feature>
<protein>
    <recommendedName>
        <fullName evidence="11">TIR domain-containing protein</fullName>
    </recommendedName>
</protein>
<evidence type="ECO:0000256" key="6">
    <source>
        <dbReference type="SAM" id="Phobius"/>
    </source>
</evidence>
<comment type="subcellular location">
    <subcellularLocation>
        <location evidence="1">Cell membrane</location>
        <topology evidence="1">Multi-pass membrane protein</topology>
    </subcellularLocation>
</comment>
<dbReference type="InterPro" id="IPR051791">
    <property type="entry name" value="Pra-immunoreactive"/>
</dbReference>
<dbReference type="OrthoDB" id="9793824at2"/>
<proteinExistence type="predicted"/>
<evidence type="ECO:0000256" key="4">
    <source>
        <dbReference type="ARBA" id="ARBA00022989"/>
    </source>
</evidence>
<accession>A0A317CPC3</accession>
<dbReference type="GO" id="GO:0005886">
    <property type="term" value="C:plasma membrane"/>
    <property type="evidence" value="ECO:0007669"/>
    <property type="project" value="UniProtKB-SubCell"/>
</dbReference>
<reference evidence="9 10" key="1">
    <citation type="submission" date="2018-05" db="EMBL/GenBank/DDBJ databases">
        <title>Leucothrix arctica sp. nov., isolated from Arctic seawater.</title>
        <authorList>
            <person name="Choi A."/>
            <person name="Baek K."/>
        </authorList>
    </citation>
    <scope>NUCLEOTIDE SEQUENCE [LARGE SCALE GENOMIC DNA]</scope>
    <source>
        <strain evidence="9 10">JCM 18388</strain>
    </source>
</reference>
<feature type="transmembrane region" description="Helical" evidence="6">
    <location>
        <begin position="98"/>
        <end position="121"/>
    </location>
</feature>
<keyword evidence="5 6" id="KW-0472">Membrane</keyword>
<feature type="domain" description="RDD" evidence="7">
    <location>
        <begin position="7"/>
        <end position="134"/>
    </location>
</feature>
<evidence type="ECO:0000256" key="3">
    <source>
        <dbReference type="ARBA" id="ARBA00022692"/>
    </source>
</evidence>
<evidence type="ECO:0000256" key="1">
    <source>
        <dbReference type="ARBA" id="ARBA00004651"/>
    </source>
</evidence>
<organism evidence="9 10">
    <name type="scientific">Leucothrix pacifica</name>
    <dbReference type="NCBI Taxonomy" id="1247513"/>
    <lineage>
        <taxon>Bacteria</taxon>
        <taxon>Pseudomonadati</taxon>
        <taxon>Pseudomonadota</taxon>
        <taxon>Gammaproteobacteria</taxon>
        <taxon>Thiotrichales</taxon>
        <taxon>Thiotrichaceae</taxon>
        <taxon>Leucothrix</taxon>
    </lineage>
</organism>
<evidence type="ECO:0000313" key="9">
    <source>
        <dbReference type="EMBL" id="PWR00367.1"/>
    </source>
</evidence>
<dbReference type="Gene3D" id="3.40.50.10140">
    <property type="entry name" value="Toll/interleukin-1 receptor homology (TIR) domain"/>
    <property type="match status" value="1"/>
</dbReference>
<keyword evidence="10" id="KW-1185">Reference proteome</keyword>
<evidence type="ECO:0000256" key="5">
    <source>
        <dbReference type="ARBA" id="ARBA00023136"/>
    </source>
</evidence>
<keyword evidence="4 6" id="KW-1133">Transmembrane helix</keyword>
<evidence type="ECO:0000259" key="8">
    <source>
        <dbReference type="Pfam" id="PF13676"/>
    </source>
</evidence>
<dbReference type="Pfam" id="PF06271">
    <property type="entry name" value="RDD"/>
    <property type="match status" value="1"/>
</dbReference>
<comment type="caution">
    <text evidence="9">The sequence shown here is derived from an EMBL/GenBank/DDBJ whole genome shotgun (WGS) entry which is preliminary data.</text>
</comment>
<dbReference type="GO" id="GO:0007165">
    <property type="term" value="P:signal transduction"/>
    <property type="evidence" value="ECO:0007669"/>
    <property type="project" value="InterPro"/>
</dbReference>
<sequence>MLQRRQYAGFWLRIFSFAVDYVLIQIVFVCLSLLITPETVKLGEPWELTLLNIGLQLIAASMVIMPFWLFMAASPGKRLFGLSIIDLETGEAPSKSQYLIRFFSSIVSVAALMLGVIWIAFDIKKQGWHDKLAKTSVISSGPRRKIFINYRQKVSLMQAGRVSDAIAANFGYNAIFHDKSSLVGGSNWKQGIEESLKSCAVMLVVIGDGWLDQRNPDGTRRLDDPDDYVAMEIATALKNDFKVVPVLVDNAPRLHSDDLPDRIKDLAFIEPIIIRDDDWNADIRKVIEAIYLYTEDPRKIGWRNFTSLFFSFCGMMMVSEDVVATQDAIAGGLLGIIGAVFGLASFARFRVVSSHARSWSIGLIIFAALVVITAISDS</sequence>
<gene>
    <name evidence="9" type="ORF">DKW60_02090</name>
</gene>
<dbReference type="Proteomes" id="UP000245539">
    <property type="component" value="Unassembled WGS sequence"/>
</dbReference>
<keyword evidence="2" id="KW-1003">Cell membrane</keyword>